<name>A0ABV9H828_9HYPH</name>
<keyword evidence="1" id="KW-0472">Membrane</keyword>
<gene>
    <name evidence="2" type="ORF">ACFO1V_11255</name>
</gene>
<dbReference type="Proteomes" id="UP001596042">
    <property type="component" value="Unassembled WGS sequence"/>
</dbReference>
<dbReference type="RefSeq" id="WP_374833934.1">
    <property type="nucleotide sequence ID" value="NZ_JBHEEZ010000035.1"/>
</dbReference>
<proteinExistence type="predicted"/>
<protein>
    <submittedName>
        <fullName evidence="2">Uncharacterized protein</fullName>
    </submittedName>
</protein>
<evidence type="ECO:0000313" key="3">
    <source>
        <dbReference type="Proteomes" id="UP001596042"/>
    </source>
</evidence>
<dbReference type="EMBL" id="JBHSEL010000111">
    <property type="protein sequence ID" value="MFC4625782.1"/>
    <property type="molecule type" value="Genomic_DNA"/>
</dbReference>
<accession>A0ABV9H828</accession>
<evidence type="ECO:0000313" key="2">
    <source>
        <dbReference type="EMBL" id="MFC4625782.1"/>
    </source>
</evidence>
<reference evidence="3" key="1">
    <citation type="journal article" date="2019" name="Int. J. Syst. Evol. Microbiol.">
        <title>The Global Catalogue of Microorganisms (GCM) 10K type strain sequencing project: providing services to taxonomists for standard genome sequencing and annotation.</title>
        <authorList>
            <consortium name="The Broad Institute Genomics Platform"/>
            <consortium name="The Broad Institute Genome Sequencing Center for Infectious Disease"/>
            <person name="Wu L."/>
            <person name="Ma J."/>
        </authorList>
    </citation>
    <scope>NUCLEOTIDE SEQUENCE [LARGE SCALE GENOMIC DNA]</scope>
    <source>
        <strain evidence="3">CGMCC 1.15731</strain>
    </source>
</reference>
<keyword evidence="1" id="KW-0812">Transmembrane</keyword>
<keyword evidence="1" id="KW-1133">Transmembrane helix</keyword>
<keyword evidence="3" id="KW-1185">Reference proteome</keyword>
<evidence type="ECO:0000256" key="1">
    <source>
        <dbReference type="SAM" id="Phobius"/>
    </source>
</evidence>
<sequence length="72" mass="8440">MEPTETRDYSYFISIPVYWLLISRAAWRALIQLIHKPHLWEKTPHKPSAFYALSEAVRESVPSMVAPRPMID</sequence>
<comment type="caution">
    <text evidence="2">The sequence shown here is derived from an EMBL/GenBank/DDBJ whole genome shotgun (WGS) entry which is preliminary data.</text>
</comment>
<organism evidence="2 3">
    <name type="scientific">Daeguia caeni</name>
    <dbReference type="NCBI Taxonomy" id="439612"/>
    <lineage>
        <taxon>Bacteria</taxon>
        <taxon>Pseudomonadati</taxon>
        <taxon>Pseudomonadota</taxon>
        <taxon>Alphaproteobacteria</taxon>
        <taxon>Hyphomicrobiales</taxon>
        <taxon>Brucellaceae</taxon>
        <taxon>Daeguia</taxon>
    </lineage>
</organism>
<feature type="transmembrane region" description="Helical" evidence="1">
    <location>
        <begin position="12"/>
        <end position="31"/>
    </location>
</feature>